<evidence type="ECO:0000256" key="1">
    <source>
        <dbReference type="SAM" id="MobiDB-lite"/>
    </source>
</evidence>
<dbReference type="Gramene" id="KQJ95584">
    <property type="protein sequence ID" value="KQJ95584"/>
    <property type="gene ID" value="BRADI_3g17930v3"/>
</dbReference>
<dbReference type="EMBL" id="CM000882">
    <property type="protein sequence ID" value="PNT66878.1"/>
    <property type="molecule type" value="Genomic_DNA"/>
</dbReference>
<gene>
    <name evidence="3" type="primary">LOC100836264</name>
    <name evidence="2" type="ORF">BRADI_3g17930v3</name>
</gene>
<dbReference type="Proteomes" id="UP000008810">
    <property type="component" value="Chromosome 3"/>
</dbReference>
<evidence type="ECO:0000313" key="2">
    <source>
        <dbReference type="EMBL" id="KQJ95584.1"/>
    </source>
</evidence>
<sequence>MARKRRRRRETIAGSEHSLDSEPQITNQPPPPPAEDEGSQSEQARGQKSFLEMCEMYPLLAQNMELLAEEQQNPSFRNAFVRIDAEIARSLEDQLESVRQQELKIRMEVEGALSDVVERCKVRHGYLSFHNLHRPQVMAKKRGHGTMKDALINVGRHD</sequence>
<reference evidence="3" key="3">
    <citation type="submission" date="2018-08" db="UniProtKB">
        <authorList>
            <consortium name="EnsemblPlants"/>
        </authorList>
    </citation>
    <scope>IDENTIFICATION</scope>
    <source>
        <strain evidence="3">cv. Bd21</strain>
    </source>
</reference>
<dbReference type="EnsemblPlants" id="KQJ95584">
    <property type="protein sequence ID" value="KQJ95584"/>
    <property type="gene ID" value="BRADI_3g17930v3"/>
</dbReference>
<dbReference type="GO" id="GO:0005634">
    <property type="term" value="C:nucleus"/>
    <property type="evidence" value="ECO:0000318"/>
    <property type="project" value="GO_Central"/>
</dbReference>
<reference evidence="2" key="2">
    <citation type="submission" date="2017-06" db="EMBL/GenBank/DDBJ databases">
        <title>WGS assembly of Brachypodium distachyon.</title>
        <authorList>
            <consortium name="The International Brachypodium Initiative"/>
            <person name="Lucas S."/>
            <person name="Harmon-Smith M."/>
            <person name="Lail K."/>
            <person name="Tice H."/>
            <person name="Grimwood J."/>
            <person name="Bruce D."/>
            <person name="Barry K."/>
            <person name="Shu S."/>
            <person name="Lindquist E."/>
            <person name="Wang M."/>
            <person name="Pitluck S."/>
            <person name="Vogel J.P."/>
            <person name="Garvin D.F."/>
            <person name="Mockler T.C."/>
            <person name="Schmutz J."/>
            <person name="Rokhsar D."/>
            <person name="Bevan M.W."/>
        </authorList>
    </citation>
    <scope>NUCLEOTIDE SEQUENCE</scope>
    <source>
        <strain evidence="2">Bd21</strain>
    </source>
</reference>
<accession>A0A0Q3JBA5</accession>
<evidence type="ECO:0000313" key="3">
    <source>
        <dbReference type="EnsemblPlants" id="KQJ95584"/>
    </source>
</evidence>
<name>A0A0Q3JBA5_BRADI</name>
<keyword evidence="4" id="KW-1185">Reference proteome</keyword>
<reference evidence="2 3" key="1">
    <citation type="journal article" date="2010" name="Nature">
        <title>Genome sequencing and analysis of the model grass Brachypodium distachyon.</title>
        <authorList>
            <consortium name="International Brachypodium Initiative"/>
        </authorList>
    </citation>
    <scope>NUCLEOTIDE SEQUENCE [LARGE SCALE GENOMIC DNA]</scope>
    <source>
        <strain evidence="2">Bd21</strain>
        <strain evidence="3">cv. Bd21</strain>
    </source>
</reference>
<dbReference type="KEGG" id="bdi:100836264"/>
<dbReference type="AlphaFoldDB" id="A0A0Q3JBA5"/>
<dbReference type="EMBL" id="CM000882">
    <property type="protein sequence ID" value="KQJ95584.1"/>
    <property type="molecule type" value="Genomic_DNA"/>
</dbReference>
<dbReference type="RefSeq" id="XP_003573550.1">
    <property type="nucleotide sequence ID" value="XM_003573502.4"/>
</dbReference>
<protein>
    <submittedName>
        <fullName evidence="2 3">Uncharacterized protein</fullName>
    </submittedName>
</protein>
<organism evidence="2">
    <name type="scientific">Brachypodium distachyon</name>
    <name type="common">Purple false brome</name>
    <name type="synonym">Trachynia distachya</name>
    <dbReference type="NCBI Taxonomy" id="15368"/>
    <lineage>
        <taxon>Eukaryota</taxon>
        <taxon>Viridiplantae</taxon>
        <taxon>Streptophyta</taxon>
        <taxon>Embryophyta</taxon>
        <taxon>Tracheophyta</taxon>
        <taxon>Spermatophyta</taxon>
        <taxon>Magnoliopsida</taxon>
        <taxon>Liliopsida</taxon>
        <taxon>Poales</taxon>
        <taxon>Poaceae</taxon>
        <taxon>BOP clade</taxon>
        <taxon>Pooideae</taxon>
        <taxon>Stipodae</taxon>
        <taxon>Brachypodieae</taxon>
        <taxon>Brachypodium</taxon>
    </lineage>
</organism>
<evidence type="ECO:0000313" key="4">
    <source>
        <dbReference type="Proteomes" id="UP000008810"/>
    </source>
</evidence>
<dbReference type="ExpressionAtlas" id="A0A0Q3JBA5">
    <property type="expression patterns" value="baseline and differential"/>
</dbReference>
<dbReference type="Gramene" id="PNT66878">
    <property type="protein sequence ID" value="PNT66878"/>
    <property type="gene ID" value="BRADI_3g17930v3"/>
</dbReference>
<dbReference type="EnsemblPlants" id="PNT66878">
    <property type="protein sequence ID" value="PNT66878"/>
    <property type="gene ID" value="BRADI_3g17930v3"/>
</dbReference>
<feature type="region of interest" description="Disordered" evidence="1">
    <location>
        <begin position="1"/>
        <end position="46"/>
    </location>
</feature>
<proteinExistence type="predicted"/>
<dbReference type="GeneID" id="100836264"/>